<sequence>MGIRPISFCPRSQGFYAQRFSTTVFTQMEVCDAIQCISSHSAFFKSVLSGQTTCATVIGGSCPGNVADVEGCATFIRGALTQAGARTILTTRCGAGFPSGLNAIFRQYLANLLNICISTTVQPFGCVGGVLETYRVTLTAAQRAALGFAPGECVTVGDILALAEAALTNCGAVSTDLGVLGNVLRDMAQDANITIIVPTFC</sequence>
<dbReference type="AlphaFoldDB" id="A0A3Q9QRK5"/>
<evidence type="ECO:0000313" key="2">
    <source>
        <dbReference type="Proteomes" id="UP000282892"/>
    </source>
</evidence>
<dbReference type="Proteomes" id="UP000282892">
    <property type="component" value="Chromosome"/>
</dbReference>
<reference evidence="1 2" key="1">
    <citation type="submission" date="2017-07" db="EMBL/GenBank/DDBJ databases">
        <title>The complete genome sequence of Bacillus mesonae strain H20-5, an efficient strain improving plant abiotic stress resistance.</title>
        <authorList>
            <person name="Kim S.Y."/>
            <person name="Song H."/>
            <person name="Sang M.K."/>
            <person name="Weon H.-Y."/>
            <person name="Song J."/>
        </authorList>
    </citation>
    <scope>NUCLEOTIDE SEQUENCE [LARGE SCALE GENOMIC DNA]</scope>
    <source>
        <strain evidence="1 2">H20-5</strain>
    </source>
</reference>
<dbReference type="KEGG" id="nmk:CHR53_00875"/>
<organism evidence="1 2">
    <name type="scientific">Neobacillus mesonae</name>
    <dbReference type="NCBI Taxonomy" id="1193713"/>
    <lineage>
        <taxon>Bacteria</taxon>
        <taxon>Bacillati</taxon>
        <taxon>Bacillota</taxon>
        <taxon>Bacilli</taxon>
        <taxon>Bacillales</taxon>
        <taxon>Bacillaceae</taxon>
        <taxon>Neobacillus</taxon>
    </lineage>
</organism>
<name>A0A3Q9QRK5_9BACI</name>
<accession>A0A3Q9QRK5</accession>
<evidence type="ECO:0000313" key="1">
    <source>
        <dbReference type="EMBL" id="AZU59948.1"/>
    </source>
</evidence>
<dbReference type="OrthoDB" id="2879840at2"/>
<proteinExistence type="predicted"/>
<keyword evidence="2" id="KW-1185">Reference proteome</keyword>
<dbReference type="RefSeq" id="WP_127484444.1">
    <property type="nucleotide sequence ID" value="NZ_CP022572.1"/>
</dbReference>
<gene>
    <name evidence="1" type="ORF">CHR53_00875</name>
</gene>
<protein>
    <submittedName>
        <fullName evidence="1">Uncharacterized protein</fullName>
    </submittedName>
</protein>
<dbReference type="EMBL" id="CP022572">
    <property type="protein sequence ID" value="AZU59948.1"/>
    <property type="molecule type" value="Genomic_DNA"/>
</dbReference>